<comment type="subcellular location">
    <subcellularLocation>
        <location evidence="1">Cell outer membrane</location>
    </subcellularLocation>
</comment>
<reference evidence="8 9" key="1">
    <citation type="submission" date="2022-09" db="EMBL/GenBank/DDBJ databases">
        <title>Genome sequencing of Flavivirga sp. MEBiC05379.</title>
        <authorList>
            <person name="Oh H.-M."/>
            <person name="Kwon K.K."/>
            <person name="Park M.J."/>
            <person name="Yang S.-H."/>
        </authorList>
    </citation>
    <scope>NUCLEOTIDE SEQUENCE [LARGE SCALE GENOMIC DNA]</scope>
    <source>
        <strain evidence="8 9">MEBiC05379</strain>
    </source>
</reference>
<dbReference type="Pfam" id="PF14322">
    <property type="entry name" value="SusD-like_3"/>
    <property type="match status" value="1"/>
</dbReference>
<evidence type="ECO:0000256" key="2">
    <source>
        <dbReference type="ARBA" id="ARBA00006275"/>
    </source>
</evidence>
<dbReference type="InterPro" id="IPR011990">
    <property type="entry name" value="TPR-like_helical_dom_sf"/>
</dbReference>
<comment type="similarity">
    <text evidence="2">Belongs to the SusD family.</text>
</comment>
<dbReference type="SUPFAM" id="SSF48452">
    <property type="entry name" value="TPR-like"/>
    <property type="match status" value="1"/>
</dbReference>
<dbReference type="Proteomes" id="UP001337305">
    <property type="component" value="Unassembled WGS sequence"/>
</dbReference>
<keyword evidence="4" id="KW-0472">Membrane</keyword>
<keyword evidence="9" id="KW-1185">Reference proteome</keyword>
<protein>
    <submittedName>
        <fullName evidence="8">RagB/SusD family nutrient uptake outer membrane protein</fullName>
    </submittedName>
</protein>
<comment type="caution">
    <text evidence="8">The sequence shown here is derived from an EMBL/GenBank/DDBJ whole genome shotgun (WGS) entry which is preliminary data.</text>
</comment>
<organism evidence="8 9">
    <name type="scientific">Flavivirga spongiicola</name>
    <dbReference type="NCBI Taxonomy" id="421621"/>
    <lineage>
        <taxon>Bacteria</taxon>
        <taxon>Pseudomonadati</taxon>
        <taxon>Bacteroidota</taxon>
        <taxon>Flavobacteriia</taxon>
        <taxon>Flavobacteriales</taxon>
        <taxon>Flavobacteriaceae</taxon>
        <taxon>Flavivirga</taxon>
    </lineage>
</organism>
<dbReference type="EMBL" id="JAODOP010000004">
    <property type="protein sequence ID" value="MEF3835298.1"/>
    <property type="molecule type" value="Genomic_DNA"/>
</dbReference>
<gene>
    <name evidence="8" type="ORF">N1F79_19395</name>
</gene>
<dbReference type="InterPro" id="IPR012944">
    <property type="entry name" value="SusD_RagB_dom"/>
</dbReference>
<evidence type="ECO:0000259" key="7">
    <source>
        <dbReference type="Pfam" id="PF14322"/>
    </source>
</evidence>
<sequence>MKKIYIIYLVILSIFSGCDKEWLEIQPKGVLIPTAVNDYRLLLDQVEPGRYGDKISPGFATGYSNTDLMSDDFPMSDFNDEHYFGVTDVRRGTWADNIFELNEEDPDWKNLYGQIYPANITIEEVMTATNGTEAEKLQLLAEAKVHRAYSYFALVNMYALHYGPDASSTPGVPLRLDSSFKGDLSRVPVQKIYDLMVEDIKASISNLPDVPETRFHSHRPSKVSAYALLARVLLYMGLYDDALDAATESLKIKNTLIDYNVLGFSRNVLRLHDLENDIEVLWRKQTPKIHASLTASDELYNLYEADDLRQRLYIASIDYWGSPEEGYLLPAYTRRNYRGLGFTVAEMLLTRAECNVRLNNTGLAVGDLNLLREKRYITGTHTPITSTDKDEVLDLVKKERRLELAGNGLRFFDLKRYNQFDNANISLTVTHNGTIHTLPPGGNNWAIPIAQKYIVSTPEIGENIRD</sequence>
<feature type="domain" description="RagB/SusD" evidence="6">
    <location>
        <begin position="345"/>
        <end position="449"/>
    </location>
</feature>
<proteinExistence type="inferred from homology"/>
<evidence type="ECO:0000256" key="4">
    <source>
        <dbReference type="ARBA" id="ARBA00023136"/>
    </source>
</evidence>
<evidence type="ECO:0000259" key="6">
    <source>
        <dbReference type="Pfam" id="PF07980"/>
    </source>
</evidence>
<dbReference type="PROSITE" id="PS50007">
    <property type="entry name" value="PIPLC_X_DOMAIN"/>
    <property type="match status" value="1"/>
</dbReference>
<dbReference type="Pfam" id="PF07980">
    <property type="entry name" value="SusD_RagB"/>
    <property type="match status" value="1"/>
</dbReference>
<evidence type="ECO:0000313" key="8">
    <source>
        <dbReference type="EMBL" id="MEF3835298.1"/>
    </source>
</evidence>
<keyword evidence="5" id="KW-0998">Cell outer membrane</keyword>
<keyword evidence="3" id="KW-0732">Signal</keyword>
<name>A0ABU7XX55_9FLAO</name>
<dbReference type="InterPro" id="IPR033985">
    <property type="entry name" value="SusD-like_N"/>
</dbReference>
<evidence type="ECO:0000256" key="1">
    <source>
        <dbReference type="ARBA" id="ARBA00004442"/>
    </source>
</evidence>
<dbReference type="PROSITE" id="PS51257">
    <property type="entry name" value="PROKAR_LIPOPROTEIN"/>
    <property type="match status" value="1"/>
</dbReference>
<dbReference type="RefSeq" id="WP_303307589.1">
    <property type="nucleotide sequence ID" value="NZ_JAODOP010000004.1"/>
</dbReference>
<evidence type="ECO:0000256" key="3">
    <source>
        <dbReference type="ARBA" id="ARBA00022729"/>
    </source>
</evidence>
<feature type="domain" description="SusD-like N-terminal" evidence="7">
    <location>
        <begin position="105"/>
        <end position="234"/>
    </location>
</feature>
<evidence type="ECO:0000313" key="9">
    <source>
        <dbReference type="Proteomes" id="UP001337305"/>
    </source>
</evidence>
<evidence type="ECO:0000256" key="5">
    <source>
        <dbReference type="ARBA" id="ARBA00023237"/>
    </source>
</evidence>
<accession>A0ABU7XX55</accession>
<dbReference type="Gene3D" id="1.25.40.390">
    <property type="match status" value="1"/>
</dbReference>